<keyword evidence="2" id="KW-1133">Transmembrane helix</keyword>
<feature type="compositionally biased region" description="Pro residues" evidence="1">
    <location>
        <begin position="88"/>
        <end position="101"/>
    </location>
</feature>
<keyword evidence="2" id="KW-0812">Transmembrane</keyword>
<evidence type="ECO:0000313" key="4">
    <source>
        <dbReference type="Proteomes" id="UP000236290"/>
    </source>
</evidence>
<dbReference type="AlphaFoldDB" id="A0A2K0U830"/>
<accession>A0A2K0U830</accession>
<sequence length="466" mass="48183">MLKRGEQSTGLAASPAILYAAAIPPPSKPFLMAGVVPGGVPTSTGISILPSEGANPDPNSNPDNGAGVGSGTGGSGSTANSEAQSSPTPTPPMNILPPPKVSPTSTFDALPSPTVIVFNDAANFGTQPAGRVFFTSSQTKTFSWKIGNSTTTPLKIFWYGMHFASGEPFDVSKAKIITGAKFGDARPGNEIVSLSSSNATLNLTSSALISGDWYQKDMVIKIDWKTKNGDLGFTQSGVFTVANSTTSIDVNTFGREEATDNDQDRRGGEAVTSSVSNPTLPTSGPSDGNGNGIGSSGGDSSGGGGHGLSKGAIAGIAVACSVVGILLIGGLAWFLLRRRRRRHFDQGYNATGQTTNSFIATKEVQASVAESPIISPFSDDGTRTGSTNAMLPLQTTIAGTMAGGRASTHDDEADRPGSSASDSNNRSRNIAHLVEEGMTEADILRLEEEERHLDAEIERAARRTST</sequence>
<comment type="caution">
    <text evidence="3">The sequence shown here is derived from an EMBL/GenBank/DDBJ whole genome shotgun (WGS) entry which is preliminary data.</text>
</comment>
<organism evidence="3 4">
    <name type="scientific">Trichoderma harzianum</name>
    <name type="common">Hypocrea lixii</name>
    <dbReference type="NCBI Taxonomy" id="5544"/>
    <lineage>
        <taxon>Eukaryota</taxon>
        <taxon>Fungi</taxon>
        <taxon>Dikarya</taxon>
        <taxon>Ascomycota</taxon>
        <taxon>Pezizomycotina</taxon>
        <taxon>Sordariomycetes</taxon>
        <taxon>Hypocreomycetidae</taxon>
        <taxon>Hypocreales</taxon>
        <taxon>Hypocreaceae</taxon>
        <taxon>Trichoderma</taxon>
    </lineage>
</organism>
<feature type="compositionally biased region" description="Polar residues" evidence="1">
    <location>
        <begin position="271"/>
        <end position="282"/>
    </location>
</feature>
<feature type="transmembrane region" description="Helical" evidence="2">
    <location>
        <begin position="312"/>
        <end position="336"/>
    </location>
</feature>
<feature type="region of interest" description="Disordered" evidence="1">
    <location>
        <begin position="402"/>
        <end position="440"/>
    </location>
</feature>
<protein>
    <submittedName>
        <fullName evidence="3">Uncharacterized protein</fullName>
    </submittedName>
</protein>
<evidence type="ECO:0000256" key="2">
    <source>
        <dbReference type="SAM" id="Phobius"/>
    </source>
</evidence>
<proteinExistence type="predicted"/>
<gene>
    <name evidence="3" type="ORF">THARTR1_05617</name>
</gene>
<feature type="compositionally biased region" description="Gly residues" evidence="1">
    <location>
        <begin position="66"/>
        <end position="76"/>
    </location>
</feature>
<name>A0A2K0U830_TRIHA</name>
<evidence type="ECO:0000313" key="3">
    <source>
        <dbReference type="EMBL" id="PNP53930.1"/>
    </source>
</evidence>
<reference evidence="3 4" key="1">
    <citation type="submission" date="2017-02" db="EMBL/GenBank/DDBJ databases">
        <title>Genomes of Trichoderma spp. with biocontrol activity.</title>
        <authorList>
            <person name="Gardiner D."/>
            <person name="Kazan K."/>
            <person name="Vos C."/>
            <person name="Harvey P."/>
        </authorList>
    </citation>
    <scope>NUCLEOTIDE SEQUENCE [LARGE SCALE GENOMIC DNA]</scope>
    <source>
        <strain evidence="3 4">Tr1</strain>
    </source>
</reference>
<feature type="compositionally biased region" description="Basic and acidic residues" evidence="1">
    <location>
        <begin position="254"/>
        <end position="268"/>
    </location>
</feature>
<dbReference type="Proteomes" id="UP000236290">
    <property type="component" value="Unassembled WGS sequence"/>
</dbReference>
<feature type="compositionally biased region" description="Gly residues" evidence="1">
    <location>
        <begin position="287"/>
        <end position="305"/>
    </location>
</feature>
<keyword evidence="2" id="KW-0472">Membrane</keyword>
<feature type="region of interest" description="Disordered" evidence="1">
    <location>
        <begin position="252"/>
        <end position="305"/>
    </location>
</feature>
<feature type="compositionally biased region" description="Low complexity" evidence="1">
    <location>
        <begin position="418"/>
        <end position="428"/>
    </location>
</feature>
<feature type="region of interest" description="Disordered" evidence="1">
    <location>
        <begin position="46"/>
        <end position="104"/>
    </location>
</feature>
<dbReference type="OrthoDB" id="5240751at2759"/>
<dbReference type="EMBL" id="MTYI01000064">
    <property type="protein sequence ID" value="PNP53930.1"/>
    <property type="molecule type" value="Genomic_DNA"/>
</dbReference>
<evidence type="ECO:0000256" key="1">
    <source>
        <dbReference type="SAM" id="MobiDB-lite"/>
    </source>
</evidence>